<dbReference type="EMBL" id="JAFFHC010000002">
    <property type="protein sequence ID" value="KAK4680384.1"/>
    <property type="molecule type" value="Genomic_DNA"/>
</dbReference>
<evidence type="ECO:0000313" key="2">
    <source>
        <dbReference type="Proteomes" id="UP001323617"/>
    </source>
</evidence>
<dbReference type="GeneID" id="87960869"/>
<dbReference type="RefSeq" id="XP_062803854.1">
    <property type="nucleotide sequence ID" value="XM_062940321.1"/>
</dbReference>
<dbReference type="Proteomes" id="UP001323617">
    <property type="component" value="Unassembled WGS sequence"/>
</dbReference>
<proteinExistence type="predicted"/>
<name>A0ABR0IJB7_9PEZI</name>
<sequence>MLAFRTASSLHTSICLRYITHPGDIRLYPHLQHRIPTATTPHCQFSSGTGHPILCWQPNPGSAPPQQVTKAKA</sequence>
<accession>A0ABR0IJB7</accession>
<protein>
    <submittedName>
        <fullName evidence="1">Uncharacterized protein</fullName>
    </submittedName>
</protein>
<gene>
    <name evidence="1" type="ORF">QC764_0044480</name>
</gene>
<keyword evidence="2" id="KW-1185">Reference proteome</keyword>
<reference evidence="1 2" key="1">
    <citation type="journal article" date="2023" name="bioRxiv">
        <title>High-quality genome assemblies of four members of thePodospora anserinaspecies complex.</title>
        <authorList>
            <person name="Ament-Velasquez S.L."/>
            <person name="Vogan A.A."/>
            <person name="Wallerman O."/>
            <person name="Hartmann F."/>
            <person name="Gautier V."/>
            <person name="Silar P."/>
            <person name="Giraud T."/>
            <person name="Johannesson H."/>
        </authorList>
    </citation>
    <scope>NUCLEOTIDE SEQUENCE [LARGE SCALE GENOMIC DNA]</scope>
    <source>
        <strain evidence="1 2">CBS 124.78</strain>
    </source>
</reference>
<evidence type="ECO:0000313" key="1">
    <source>
        <dbReference type="EMBL" id="KAK4680384.1"/>
    </source>
</evidence>
<organism evidence="1 2">
    <name type="scientific">Podospora pseudoanserina</name>
    <dbReference type="NCBI Taxonomy" id="2609844"/>
    <lineage>
        <taxon>Eukaryota</taxon>
        <taxon>Fungi</taxon>
        <taxon>Dikarya</taxon>
        <taxon>Ascomycota</taxon>
        <taxon>Pezizomycotina</taxon>
        <taxon>Sordariomycetes</taxon>
        <taxon>Sordariomycetidae</taxon>
        <taxon>Sordariales</taxon>
        <taxon>Podosporaceae</taxon>
        <taxon>Podospora</taxon>
    </lineage>
</organism>
<comment type="caution">
    <text evidence="1">The sequence shown here is derived from an EMBL/GenBank/DDBJ whole genome shotgun (WGS) entry which is preliminary data.</text>
</comment>